<dbReference type="Proteomes" id="UP000007148">
    <property type="component" value="Unassembled WGS sequence"/>
</dbReference>
<evidence type="ECO:0000256" key="5">
    <source>
        <dbReference type="SAM" id="Coils"/>
    </source>
</evidence>
<evidence type="ECO:0000256" key="6">
    <source>
        <dbReference type="SAM" id="MobiDB-lite"/>
    </source>
</evidence>
<dbReference type="OrthoDB" id="295274at2759"/>
<name>G4TQJ3_SERID</name>
<dbReference type="FunCoup" id="G4TQJ3">
    <property type="interactions" value="49"/>
</dbReference>
<dbReference type="SUPFAM" id="SSF57959">
    <property type="entry name" value="Leucine zipper domain"/>
    <property type="match status" value="1"/>
</dbReference>
<protein>
    <recommendedName>
        <fullName evidence="7">BZIP domain-containing protein</fullName>
    </recommendedName>
</protein>
<dbReference type="HOGENOM" id="CLU_031719_0_0_1"/>
<sequence length="595" mass="62115">MTSPTAPTKRSTSPPSFATTTNGLSQPAQTQQLQAAQPPKTVQRAPRPPPRSNFDLEPNPFEHSFSSTSAVSHSSATDTPKHDTDGSANALNHATKSGMTNGNQKDAADDAKPMLPPLAALESPADQGFGAWGLASSLRSGPLSPAMLAGPASQQTPSLGLGAFDSSFVRTGLTPDVSRTGLTPLIGGPGGYPPPSPNTAALFALVNGASSGSNVAITPGTLNAITGALNQSLNAIHQPTSMTLEAQNQPLMDAAHQQSMNQQNQFVAPQQETYSSHDSASHAISNAASALYLLSQQQGMQRQQNQVNPSAVSGQPQRTNTSQSPTSSAAPLPTRRATKRKTTDTPVAPAPRGKKAKGSSGGVATRGASRRRSSKVDDQDDDQDEDDEDDDDDDAYMEGNQPISIAANGRTNSTAGKAASKKPETEEEKRRNFLERNRQAALKCRQRKKAWLQALQAKVEFLSVENERLSKALVASREEIARLSQAVVARGGAPSALLNTDLGVEVSPNGVERARSDSSASTTAGQAIHVNVSLPGTNNAAPPNMATGLGHAHSHSQGVLQHGQGQVMGHGRSHSHGHVMPTQNGVTVGGRGYGY</sequence>
<dbReference type="InterPro" id="IPR004827">
    <property type="entry name" value="bZIP"/>
</dbReference>
<dbReference type="EMBL" id="CAFZ01000236">
    <property type="protein sequence ID" value="CCA73588.1"/>
    <property type="molecule type" value="Genomic_DNA"/>
</dbReference>
<comment type="caution">
    <text evidence="8">The sequence shown here is derived from an EMBL/GenBank/DDBJ whole genome shotgun (WGS) entry which is preliminary data.</text>
</comment>
<proteinExistence type="predicted"/>
<evidence type="ECO:0000259" key="7">
    <source>
        <dbReference type="PROSITE" id="PS50217"/>
    </source>
</evidence>
<dbReference type="GO" id="GO:0003700">
    <property type="term" value="F:DNA-binding transcription factor activity"/>
    <property type="evidence" value="ECO:0007669"/>
    <property type="project" value="InterPro"/>
</dbReference>
<gene>
    <name evidence="8" type="ORF">PIIN_07540</name>
</gene>
<feature type="compositionally biased region" description="Low complexity" evidence="6">
    <location>
        <begin position="26"/>
        <end position="39"/>
    </location>
</feature>
<dbReference type="InParanoid" id="G4TQJ3"/>
<evidence type="ECO:0000313" key="8">
    <source>
        <dbReference type="EMBL" id="CCA73588.1"/>
    </source>
</evidence>
<keyword evidence="2" id="KW-0805">Transcription regulation</keyword>
<dbReference type="STRING" id="1109443.G4TQJ3"/>
<feature type="coiled-coil region" evidence="5">
    <location>
        <begin position="452"/>
        <end position="486"/>
    </location>
</feature>
<dbReference type="InterPro" id="IPR021755">
    <property type="entry name" value="TF_Aft1_HRA"/>
</dbReference>
<dbReference type="Pfam" id="PF00170">
    <property type="entry name" value="bZIP_1"/>
    <property type="match status" value="1"/>
</dbReference>
<accession>G4TQJ3</accession>
<evidence type="ECO:0000256" key="1">
    <source>
        <dbReference type="ARBA" id="ARBA00004123"/>
    </source>
</evidence>
<feature type="compositionally biased region" description="Low complexity" evidence="6">
    <location>
        <begin position="63"/>
        <end position="77"/>
    </location>
</feature>
<keyword evidence="4" id="KW-0539">Nucleus</keyword>
<feature type="region of interest" description="Disordered" evidence="6">
    <location>
        <begin position="254"/>
        <end position="281"/>
    </location>
</feature>
<dbReference type="PROSITE" id="PS50217">
    <property type="entry name" value="BZIP"/>
    <property type="match status" value="1"/>
</dbReference>
<reference evidence="8 9" key="1">
    <citation type="journal article" date="2011" name="PLoS Pathog.">
        <title>Endophytic Life Strategies Decoded by Genome and Transcriptome Analyses of the Mutualistic Root Symbiont Piriformospora indica.</title>
        <authorList>
            <person name="Zuccaro A."/>
            <person name="Lahrmann U."/>
            <person name="Guldener U."/>
            <person name="Langen G."/>
            <person name="Pfiffi S."/>
            <person name="Biedenkopf D."/>
            <person name="Wong P."/>
            <person name="Samans B."/>
            <person name="Grimm C."/>
            <person name="Basiewicz M."/>
            <person name="Murat C."/>
            <person name="Martin F."/>
            <person name="Kogel K.H."/>
        </authorList>
    </citation>
    <scope>NUCLEOTIDE SEQUENCE [LARGE SCALE GENOMIC DNA]</scope>
    <source>
        <strain evidence="8 9">DSM 11827</strain>
    </source>
</reference>
<dbReference type="SMART" id="SM00338">
    <property type="entry name" value="BRLZ"/>
    <property type="match status" value="1"/>
</dbReference>
<keyword evidence="3" id="KW-0804">Transcription</keyword>
<feature type="compositionally biased region" description="Acidic residues" evidence="6">
    <location>
        <begin position="378"/>
        <end position="396"/>
    </location>
</feature>
<dbReference type="InterPro" id="IPR051027">
    <property type="entry name" value="bZIP_transcription_factors"/>
</dbReference>
<dbReference type="eggNOG" id="KOG1414">
    <property type="taxonomic scope" value="Eukaryota"/>
</dbReference>
<dbReference type="InterPro" id="IPR046347">
    <property type="entry name" value="bZIP_sf"/>
</dbReference>
<feature type="compositionally biased region" description="Polar residues" evidence="6">
    <location>
        <begin position="254"/>
        <end position="274"/>
    </location>
</feature>
<dbReference type="AlphaFoldDB" id="G4TQJ3"/>
<feature type="compositionally biased region" description="Polar residues" evidence="6">
    <location>
        <begin position="86"/>
        <end position="104"/>
    </location>
</feature>
<feature type="compositionally biased region" description="Low complexity" evidence="6">
    <location>
        <begin position="296"/>
        <end position="306"/>
    </location>
</feature>
<organism evidence="8 9">
    <name type="scientific">Serendipita indica (strain DSM 11827)</name>
    <name type="common">Root endophyte fungus</name>
    <name type="synonym">Piriformospora indica</name>
    <dbReference type="NCBI Taxonomy" id="1109443"/>
    <lineage>
        <taxon>Eukaryota</taxon>
        <taxon>Fungi</taxon>
        <taxon>Dikarya</taxon>
        <taxon>Basidiomycota</taxon>
        <taxon>Agaricomycotina</taxon>
        <taxon>Agaricomycetes</taxon>
        <taxon>Sebacinales</taxon>
        <taxon>Serendipitaceae</taxon>
        <taxon>Serendipita</taxon>
    </lineage>
</organism>
<feature type="compositionally biased region" description="Polar residues" evidence="6">
    <location>
        <begin position="1"/>
        <end position="25"/>
    </location>
</feature>
<feature type="compositionally biased region" description="Polar residues" evidence="6">
    <location>
        <begin position="307"/>
        <end position="329"/>
    </location>
</feature>
<dbReference type="Gene3D" id="1.20.5.170">
    <property type="match status" value="1"/>
</dbReference>
<dbReference type="OMA" id="HGAFMSQ"/>
<comment type="subcellular location">
    <subcellularLocation>
        <location evidence="1">Nucleus</location>
    </subcellularLocation>
</comment>
<evidence type="ECO:0000256" key="4">
    <source>
        <dbReference type="ARBA" id="ARBA00023242"/>
    </source>
</evidence>
<feature type="compositionally biased region" description="Basic and acidic residues" evidence="6">
    <location>
        <begin position="421"/>
        <end position="431"/>
    </location>
</feature>
<feature type="region of interest" description="Disordered" evidence="6">
    <location>
        <begin position="1"/>
        <end position="111"/>
    </location>
</feature>
<dbReference type="Pfam" id="PF11786">
    <property type="entry name" value="Aft1_HRA"/>
    <property type="match status" value="1"/>
</dbReference>
<evidence type="ECO:0000313" key="9">
    <source>
        <dbReference type="Proteomes" id="UP000007148"/>
    </source>
</evidence>
<dbReference type="PANTHER" id="PTHR19304">
    <property type="entry name" value="CYCLIC-AMP RESPONSE ELEMENT BINDING PROTEIN"/>
    <property type="match status" value="1"/>
</dbReference>
<dbReference type="GO" id="GO:0005634">
    <property type="term" value="C:nucleus"/>
    <property type="evidence" value="ECO:0007669"/>
    <property type="project" value="UniProtKB-SubCell"/>
</dbReference>
<feature type="region of interest" description="Disordered" evidence="6">
    <location>
        <begin position="533"/>
        <end position="595"/>
    </location>
</feature>
<feature type="region of interest" description="Disordered" evidence="6">
    <location>
        <begin position="296"/>
        <end position="431"/>
    </location>
</feature>
<dbReference type="CDD" id="cd14687">
    <property type="entry name" value="bZIP_ATF2"/>
    <property type="match status" value="1"/>
</dbReference>
<keyword evidence="5" id="KW-0175">Coiled coil</keyword>
<feature type="domain" description="BZIP" evidence="7">
    <location>
        <begin position="427"/>
        <end position="490"/>
    </location>
</feature>
<evidence type="ECO:0000256" key="3">
    <source>
        <dbReference type="ARBA" id="ARBA00023163"/>
    </source>
</evidence>
<evidence type="ECO:0000256" key="2">
    <source>
        <dbReference type="ARBA" id="ARBA00023015"/>
    </source>
</evidence>
<keyword evidence="9" id="KW-1185">Reference proteome</keyword>